<feature type="domain" description="Longin" evidence="11">
    <location>
        <begin position="6"/>
        <end position="120"/>
    </location>
</feature>
<feature type="transmembrane region" description="Helical" evidence="10">
    <location>
        <begin position="260"/>
        <end position="277"/>
    </location>
</feature>
<dbReference type="CDD" id="cd14824">
    <property type="entry name" value="Longin"/>
    <property type="match status" value="1"/>
</dbReference>
<dbReference type="GO" id="GO:0006888">
    <property type="term" value="P:endoplasmic reticulum to Golgi vesicle-mediated transport"/>
    <property type="evidence" value="ECO:0007669"/>
    <property type="project" value="InterPro"/>
</dbReference>
<dbReference type="OrthoDB" id="1719357at2759"/>
<dbReference type="SMART" id="SM01270">
    <property type="entry name" value="Longin"/>
    <property type="match status" value="1"/>
</dbReference>
<evidence type="ECO:0000259" key="11">
    <source>
        <dbReference type="PROSITE" id="PS50859"/>
    </source>
</evidence>
<comment type="caution">
    <text evidence="12">The sequence shown here is derived from an EMBL/GenBank/DDBJ whole genome shotgun (WGS) entry which is preliminary data.</text>
</comment>
<keyword evidence="10" id="KW-1133">Transmembrane helix</keyword>
<gene>
    <name evidence="12" type="ORF">KP79_PYT10225</name>
</gene>
<evidence type="ECO:0000256" key="7">
    <source>
        <dbReference type="ARBA" id="ARBA00024173"/>
    </source>
</evidence>
<accession>A0A210Q484</accession>
<dbReference type="Proteomes" id="UP000242188">
    <property type="component" value="Unassembled WGS sequence"/>
</dbReference>
<feature type="transmembrane region" description="Helical" evidence="10">
    <location>
        <begin position="231"/>
        <end position="253"/>
    </location>
</feature>
<keyword evidence="4" id="KW-0653">Protein transport</keyword>
<comment type="subcellular location">
    <subcellularLocation>
        <location evidence="1">Endoplasmic reticulum membrane</location>
        <topology evidence="1">Single-pass type IV membrane protein</topology>
    </subcellularLocation>
    <subcellularLocation>
        <location evidence="8">Golgi apparatus</location>
        <location evidence="8">cis-Golgi network membrane</location>
    </subcellularLocation>
    <subcellularLocation>
        <location evidence="2">Melanosome</location>
    </subcellularLocation>
</comment>
<feature type="transmembrane region" description="Helical" evidence="10">
    <location>
        <begin position="189"/>
        <end position="211"/>
    </location>
</feature>
<feature type="region of interest" description="Disordered" evidence="9">
    <location>
        <begin position="1"/>
        <end position="29"/>
    </location>
</feature>
<dbReference type="GO" id="GO:0005794">
    <property type="term" value="C:Golgi apparatus"/>
    <property type="evidence" value="ECO:0007669"/>
    <property type="project" value="UniProtKB-SubCell"/>
</dbReference>
<comment type="function">
    <text evidence="7">SNARE involved in targeting and fusion of ER-derived transport vesicles with the Golgi complex as well as Golgi-derived retrograde transport vesicles with the ER.</text>
</comment>
<dbReference type="Pfam" id="PF13774">
    <property type="entry name" value="Longin"/>
    <property type="match status" value="1"/>
</dbReference>
<evidence type="ECO:0000256" key="4">
    <source>
        <dbReference type="ARBA" id="ARBA00022927"/>
    </source>
</evidence>
<dbReference type="GO" id="GO:0005789">
    <property type="term" value="C:endoplasmic reticulum membrane"/>
    <property type="evidence" value="ECO:0007669"/>
    <property type="project" value="UniProtKB-SubCell"/>
</dbReference>
<evidence type="ECO:0000256" key="2">
    <source>
        <dbReference type="ARBA" id="ARBA00004223"/>
    </source>
</evidence>
<evidence type="ECO:0000313" key="13">
    <source>
        <dbReference type="Proteomes" id="UP000242188"/>
    </source>
</evidence>
<comment type="similarity">
    <text evidence="3">Belongs to the synaptobrevin family.</text>
</comment>
<reference evidence="12 13" key="1">
    <citation type="journal article" date="2017" name="Nat. Ecol. Evol.">
        <title>Scallop genome provides insights into evolution of bilaterian karyotype and development.</title>
        <authorList>
            <person name="Wang S."/>
            <person name="Zhang J."/>
            <person name="Jiao W."/>
            <person name="Li J."/>
            <person name="Xun X."/>
            <person name="Sun Y."/>
            <person name="Guo X."/>
            <person name="Huan P."/>
            <person name="Dong B."/>
            <person name="Zhang L."/>
            <person name="Hu X."/>
            <person name="Sun X."/>
            <person name="Wang J."/>
            <person name="Zhao C."/>
            <person name="Wang Y."/>
            <person name="Wang D."/>
            <person name="Huang X."/>
            <person name="Wang R."/>
            <person name="Lv J."/>
            <person name="Li Y."/>
            <person name="Zhang Z."/>
            <person name="Liu B."/>
            <person name="Lu W."/>
            <person name="Hui Y."/>
            <person name="Liang J."/>
            <person name="Zhou Z."/>
            <person name="Hou R."/>
            <person name="Li X."/>
            <person name="Liu Y."/>
            <person name="Li H."/>
            <person name="Ning X."/>
            <person name="Lin Y."/>
            <person name="Zhao L."/>
            <person name="Xing Q."/>
            <person name="Dou J."/>
            <person name="Li Y."/>
            <person name="Mao J."/>
            <person name="Guo H."/>
            <person name="Dou H."/>
            <person name="Li T."/>
            <person name="Mu C."/>
            <person name="Jiang W."/>
            <person name="Fu Q."/>
            <person name="Fu X."/>
            <person name="Miao Y."/>
            <person name="Liu J."/>
            <person name="Yu Q."/>
            <person name="Li R."/>
            <person name="Liao H."/>
            <person name="Li X."/>
            <person name="Kong Y."/>
            <person name="Jiang Z."/>
            <person name="Chourrout D."/>
            <person name="Li R."/>
            <person name="Bao Z."/>
        </authorList>
    </citation>
    <scope>NUCLEOTIDE SEQUENCE [LARGE SCALE GENOMIC DNA]</scope>
    <source>
        <strain evidence="12 13">PY_sf001</strain>
    </source>
</reference>
<evidence type="ECO:0000256" key="10">
    <source>
        <dbReference type="SAM" id="Phobius"/>
    </source>
</evidence>
<evidence type="ECO:0000256" key="3">
    <source>
        <dbReference type="ARBA" id="ARBA00008025"/>
    </source>
</evidence>
<organism evidence="12 13">
    <name type="scientific">Mizuhopecten yessoensis</name>
    <name type="common">Japanese scallop</name>
    <name type="synonym">Patinopecten yessoensis</name>
    <dbReference type="NCBI Taxonomy" id="6573"/>
    <lineage>
        <taxon>Eukaryota</taxon>
        <taxon>Metazoa</taxon>
        <taxon>Spiralia</taxon>
        <taxon>Lophotrochozoa</taxon>
        <taxon>Mollusca</taxon>
        <taxon>Bivalvia</taxon>
        <taxon>Autobranchia</taxon>
        <taxon>Pteriomorphia</taxon>
        <taxon>Pectinida</taxon>
        <taxon>Pectinoidea</taxon>
        <taxon>Pectinidae</taxon>
        <taxon>Mizuhopecten</taxon>
    </lineage>
</organism>
<dbReference type="AlphaFoldDB" id="A0A210Q484"/>
<dbReference type="InterPro" id="IPR010908">
    <property type="entry name" value="Longin_dom"/>
</dbReference>
<dbReference type="GO" id="GO:0005484">
    <property type="term" value="F:SNAP receptor activity"/>
    <property type="evidence" value="ECO:0007669"/>
    <property type="project" value="InterPro"/>
</dbReference>
<keyword evidence="10" id="KW-0812">Transmembrane</keyword>
<feature type="compositionally biased region" description="Polar residues" evidence="9">
    <location>
        <begin position="17"/>
        <end position="26"/>
    </location>
</feature>
<name>A0A210Q484_MIZYE</name>
<dbReference type="EMBL" id="NEDP02005067">
    <property type="protein sequence ID" value="OWF43535.1"/>
    <property type="molecule type" value="Genomic_DNA"/>
</dbReference>
<keyword evidence="5" id="KW-0175">Coiled coil</keyword>
<dbReference type="PROSITE" id="PS50859">
    <property type="entry name" value="LONGIN"/>
    <property type="match status" value="1"/>
</dbReference>
<evidence type="ECO:0000256" key="8">
    <source>
        <dbReference type="ARBA" id="ARBA00024188"/>
    </source>
</evidence>
<dbReference type="InterPro" id="IPR011012">
    <property type="entry name" value="Longin-like_dom_sf"/>
</dbReference>
<evidence type="ECO:0000313" key="12">
    <source>
        <dbReference type="EMBL" id="OWF43535.1"/>
    </source>
</evidence>
<dbReference type="GO" id="GO:0006890">
    <property type="term" value="P:retrograde vesicle-mediated transport, Golgi to endoplasmic reticulum"/>
    <property type="evidence" value="ECO:0007669"/>
    <property type="project" value="InterPro"/>
</dbReference>
<sequence>MIYQTMISRTHDGHPLTANTDTTNHQHGSDVKEGLKNMKFLSRMASRFQDRCSFYLDAVCVHFISALGLTYLVVCDTSYPPVLAFSFLDEIQKEFLQSYEKNKVDAVTRPYSLIEFDMSMQKVKQRYNNPRSLTTKLNLTVLSEELRLRPPYIISPEQLRPHNNSYNMDNNIKSNTFSTSASRHRHGSYVAMGLRTLLAVGLSLFCAVLNLTRGLAVINDAHIEDYDNDHYQYAATFILNCLLLVYQVYLLCVPVKTRRPLACATLFSICLCQLYLWEYRNNYLIIFHFIVAVFGTYVIFKRKVQEKLPQYTL</sequence>
<feature type="transmembrane region" description="Helical" evidence="10">
    <location>
        <begin position="283"/>
        <end position="300"/>
    </location>
</feature>
<dbReference type="SUPFAM" id="SSF64356">
    <property type="entry name" value="SNARE-like"/>
    <property type="match status" value="1"/>
</dbReference>
<evidence type="ECO:0000256" key="5">
    <source>
        <dbReference type="ARBA" id="ARBA00023054"/>
    </source>
</evidence>
<evidence type="ECO:0000256" key="1">
    <source>
        <dbReference type="ARBA" id="ARBA00004163"/>
    </source>
</evidence>
<dbReference type="Gene3D" id="3.30.450.50">
    <property type="entry name" value="Longin domain"/>
    <property type="match status" value="1"/>
</dbReference>
<dbReference type="STRING" id="6573.A0A210Q484"/>
<dbReference type="InterPro" id="IPR059071">
    <property type="entry name" value="SEC22a-c_C"/>
</dbReference>
<dbReference type="InterPro" id="IPR044565">
    <property type="entry name" value="Sec22"/>
</dbReference>
<dbReference type="GO" id="GO:0015031">
    <property type="term" value="P:protein transport"/>
    <property type="evidence" value="ECO:0007669"/>
    <property type="project" value="UniProtKB-KW"/>
</dbReference>
<dbReference type="Pfam" id="PF25970">
    <property type="entry name" value="SEC22a_C"/>
    <property type="match status" value="1"/>
</dbReference>
<keyword evidence="4" id="KW-0813">Transport</keyword>
<protein>
    <submittedName>
        <fullName evidence="12">Vesicle-trafficking protein SEC22a</fullName>
    </submittedName>
</protein>
<evidence type="ECO:0000256" key="6">
    <source>
        <dbReference type="ARBA" id="ARBA00023136"/>
    </source>
</evidence>
<dbReference type="PANTHER" id="PTHR45837">
    <property type="entry name" value="VESICLE-TRAFFICKING PROTEIN SEC22B"/>
    <property type="match status" value="1"/>
</dbReference>
<evidence type="ECO:0000256" key="9">
    <source>
        <dbReference type="SAM" id="MobiDB-lite"/>
    </source>
</evidence>
<keyword evidence="6 10" id="KW-0472">Membrane</keyword>
<proteinExistence type="inferred from homology"/>
<keyword evidence="13" id="KW-1185">Reference proteome</keyword>